<evidence type="ECO:0000256" key="1">
    <source>
        <dbReference type="ARBA" id="ARBA00004286"/>
    </source>
</evidence>
<feature type="region of interest" description="Disordered" evidence="11">
    <location>
        <begin position="240"/>
        <end position="297"/>
    </location>
</feature>
<dbReference type="PANTHER" id="PTHR13108:SF9">
    <property type="entry name" value="CONDENSIN COMPLEX SUBUNIT 2"/>
    <property type="match status" value="1"/>
</dbReference>
<dbReference type="GO" id="GO:0051301">
    <property type="term" value="P:cell division"/>
    <property type="evidence" value="ECO:0007669"/>
    <property type="project" value="UniProtKB-KW"/>
</dbReference>
<gene>
    <name evidence="12" type="ORF">CTAYLR_007024</name>
</gene>
<keyword evidence="13" id="KW-1185">Reference proteome</keyword>
<evidence type="ECO:0000256" key="10">
    <source>
        <dbReference type="ARBA" id="ARBA00023306"/>
    </source>
</evidence>
<evidence type="ECO:0000256" key="5">
    <source>
        <dbReference type="ARBA" id="ARBA00022454"/>
    </source>
</evidence>
<sequence length="556" mass="61596">MQSAGASNSSGRRRQRRLSSGRKLLEADEEEEEEEVATESPSQQDEERKIDSETSEEVAEMYRRVIKMASENKITAKNAWSLSLIDHMSSVVDNNFQRASCTLEAGVKIYCGRVDDTWETSYRVLERLHRRSRPSEEAPPRAEEAPTKRRPAPSTLVDEASIELSFEGDEGDDEALIVASRGLEGGSARALLLQKLACVAARVSFEDIVEDDDGADLKVAFDIDLPGEVCPALAALRLDLGDTHPPEVPDDSPEISPPPAEPNPDPDPDPDEDSFFAVPDDDYDDNDVGEESSRAPVYFDEEDVASLDALKGLGRNGWAGVSHWKLARRPPPRATTTTTTKPRQRQQQKTLDFDAPPPPLSILAPAPKRKSAAPRKARPEDLVLPVDFGISPRDLFKLFLLDRTLPSKTRRDPRERDPIAFDDPVAVPMHHDDDDDGFAPHATEDSSFREDEDPAAAPDLLEAAHRVEKIDISYATSAKRVDVHKLKAALWHVVDARTKNDHSLRFSSLVKQADADDVTLPFHFIALLHLCNENSIYLRNLPEAGLSDFSISRDAA</sequence>
<keyword evidence="7" id="KW-0132">Cell division</keyword>
<dbReference type="InterPro" id="IPR022816">
    <property type="entry name" value="Condensin_barren_su2"/>
</dbReference>
<protein>
    <recommendedName>
        <fullName evidence="4">Condensin complex subunit 2</fullName>
    </recommendedName>
</protein>
<feature type="compositionally biased region" description="Basic residues" evidence="11">
    <location>
        <begin position="367"/>
        <end position="376"/>
    </location>
</feature>
<feature type="compositionally biased region" description="Acidic residues" evidence="11">
    <location>
        <begin position="264"/>
        <end position="290"/>
    </location>
</feature>
<keyword evidence="6" id="KW-0963">Cytoplasm</keyword>
<keyword evidence="10" id="KW-0131">Cell cycle</keyword>
<comment type="caution">
    <text evidence="12">The sequence shown here is derived from an EMBL/GenBank/DDBJ whole genome shotgun (WGS) entry which is preliminary data.</text>
</comment>
<evidence type="ECO:0000256" key="8">
    <source>
        <dbReference type="ARBA" id="ARBA00022776"/>
    </source>
</evidence>
<dbReference type="GO" id="GO:0005737">
    <property type="term" value="C:cytoplasm"/>
    <property type="evidence" value="ECO:0007669"/>
    <property type="project" value="UniProtKB-SubCell"/>
</dbReference>
<dbReference type="Pfam" id="PF05786">
    <property type="entry name" value="Cnd2"/>
    <property type="match status" value="2"/>
</dbReference>
<name>A0AAD7U6Y3_9STRA</name>
<proteinExistence type="inferred from homology"/>
<feature type="compositionally biased region" description="Acidic residues" evidence="11">
    <location>
        <begin position="27"/>
        <end position="37"/>
    </location>
</feature>
<dbReference type="PANTHER" id="PTHR13108">
    <property type="entry name" value="CONDENSIN COMPLEX SUBUNIT 2"/>
    <property type="match status" value="1"/>
</dbReference>
<evidence type="ECO:0000256" key="3">
    <source>
        <dbReference type="ARBA" id="ARBA00009471"/>
    </source>
</evidence>
<feature type="compositionally biased region" description="Basic and acidic residues" evidence="11">
    <location>
        <begin position="133"/>
        <end position="147"/>
    </location>
</feature>
<evidence type="ECO:0000256" key="11">
    <source>
        <dbReference type="SAM" id="MobiDB-lite"/>
    </source>
</evidence>
<evidence type="ECO:0000256" key="9">
    <source>
        <dbReference type="ARBA" id="ARBA00023067"/>
    </source>
</evidence>
<evidence type="ECO:0000313" key="12">
    <source>
        <dbReference type="EMBL" id="KAJ8599366.1"/>
    </source>
</evidence>
<feature type="compositionally biased region" description="Basic residues" evidence="11">
    <location>
        <begin position="11"/>
        <end position="20"/>
    </location>
</feature>
<evidence type="ECO:0000313" key="13">
    <source>
        <dbReference type="Proteomes" id="UP001230188"/>
    </source>
</evidence>
<keyword evidence="8" id="KW-0498">Mitosis</keyword>
<feature type="region of interest" description="Disordered" evidence="11">
    <location>
        <begin position="326"/>
        <end position="378"/>
    </location>
</feature>
<feature type="compositionally biased region" description="Basic and acidic residues" evidence="11">
    <location>
        <begin position="409"/>
        <end position="419"/>
    </location>
</feature>
<evidence type="ECO:0000256" key="4">
    <source>
        <dbReference type="ARBA" id="ARBA00016065"/>
    </source>
</evidence>
<comment type="subcellular location">
    <subcellularLocation>
        <location evidence="1">Chromosome</location>
    </subcellularLocation>
    <subcellularLocation>
        <location evidence="2">Cytoplasm</location>
    </subcellularLocation>
</comment>
<evidence type="ECO:0000256" key="6">
    <source>
        <dbReference type="ARBA" id="ARBA00022490"/>
    </source>
</evidence>
<keyword evidence="9" id="KW-0226">DNA condensation</keyword>
<dbReference type="Proteomes" id="UP001230188">
    <property type="component" value="Unassembled WGS sequence"/>
</dbReference>
<evidence type="ECO:0000256" key="2">
    <source>
        <dbReference type="ARBA" id="ARBA00004496"/>
    </source>
</evidence>
<feature type="compositionally biased region" description="Low complexity" evidence="11">
    <location>
        <begin position="1"/>
        <end position="10"/>
    </location>
</feature>
<dbReference type="AlphaFoldDB" id="A0AAD7U6Y3"/>
<dbReference type="GO" id="GO:0007076">
    <property type="term" value="P:mitotic chromosome condensation"/>
    <property type="evidence" value="ECO:0007669"/>
    <property type="project" value="InterPro"/>
</dbReference>
<evidence type="ECO:0000256" key="7">
    <source>
        <dbReference type="ARBA" id="ARBA00022618"/>
    </source>
</evidence>
<dbReference type="GO" id="GO:0000796">
    <property type="term" value="C:condensin complex"/>
    <property type="evidence" value="ECO:0007669"/>
    <property type="project" value="InterPro"/>
</dbReference>
<accession>A0AAD7U6Y3</accession>
<keyword evidence="5" id="KW-0158">Chromosome</keyword>
<comment type="similarity">
    <text evidence="3">Belongs to the CND2 (condensin subunit 2) family.</text>
</comment>
<dbReference type="GO" id="GO:0003682">
    <property type="term" value="F:chromatin binding"/>
    <property type="evidence" value="ECO:0007669"/>
    <property type="project" value="TreeGrafter"/>
</dbReference>
<feature type="compositionally biased region" description="Low complexity" evidence="11">
    <location>
        <begin position="334"/>
        <end position="350"/>
    </location>
</feature>
<feature type="region of interest" description="Disordered" evidence="11">
    <location>
        <begin position="130"/>
        <end position="154"/>
    </location>
</feature>
<organism evidence="12 13">
    <name type="scientific">Chrysophaeum taylorii</name>
    <dbReference type="NCBI Taxonomy" id="2483200"/>
    <lineage>
        <taxon>Eukaryota</taxon>
        <taxon>Sar</taxon>
        <taxon>Stramenopiles</taxon>
        <taxon>Ochrophyta</taxon>
        <taxon>Pelagophyceae</taxon>
        <taxon>Pelagomonadales</taxon>
        <taxon>Pelagomonadaceae</taxon>
        <taxon>Chrysophaeum</taxon>
    </lineage>
</organism>
<feature type="region of interest" description="Disordered" evidence="11">
    <location>
        <begin position="1"/>
        <end position="56"/>
    </location>
</feature>
<reference evidence="12" key="1">
    <citation type="submission" date="2023-01" db="EMBL/GenBank/DDBJ databases">
        <title>Metagenome sequencing of chrysophaentin producing Chrysophaeum taylorii.</title>
        <authorList>
            <person name="Davison J."/>
            <person name="Bewley C."/>
        </authorList>
    </citation>
    <scope>NUCLEOTIDE SEQUENCE</scope>
    <source>
        <strain evidence="12">NIES-1699</strain>
    </source>
</reference>
<feature type="region of interest" description="Disordered" evidence="11">
    <location>
        <begin position="408"/>
        <end position="454"/>
    </location>
</feature>
<dbReference type="EMBL" id="JAQMWT010000570">
    <property type="protein sequence ID" value="KAJ8599366.1"/>
    <property type="molecule type" value="Genomic_DNA"/>
</dbReference>